<accession>A0A612HAH5</accession>
<evidence type="ECO:0000256" key="1">
    <source>
        <dbReference type="SAM" id="MobiDB-lite"/>
    </source>
</evidence>
<dbReference type="AlphaFoldDB" id="A0A612HAH5"/>
<reference evidence="2" key="1">
    <citation type="submission" date="2019-09" db="EMBL/GenBank/DDBJ databases">
        <authorList>
            <consortium name="GenomeTrakr network: Whole genome sequencing for foodborne pathogen traceback"/>
        </authorList>
    </citation>
    <scope>NUCLEOTIDE SEQUENCE</scope>
    <source>
        <strain evidence="2">AUSMDU00020873</strain>
    </source>
</reference>
<evidence type="ECO:0000313" key="2">
    <source>
        <dbReference type="EMBL" id="ECW0109012.1"/>
    </source>
</evidence>
<protein>
    <submittedName>
        <fullName evidence="2">Uncharacterized protein</fullName>
    </submittedName>
</protein>
<sequence>MPVRRIQRRSRGYLAAFSPGCLPAPVSWAVPPSPARGKRFNFCARTDPTSDRASTGRKGQKIGQKNCSKLCSIVHL</sequence>
<name>A0A612HAH5_SALET</name>
<proteinExistence type="predicted"/>
<comment type="caution">
    <text evidence="2">The sequence shown here is derived from an EMBL/GenBank/DDBJ whole genome shotgun (WGS) entry which is preliminary data.</text>
</comment>
<gene>
    <name evidence="2" type="ORF">F3Q63_17780</name>
</gene>
<feature type="region of interest" description="Disordered" evidence="1">
    <location>
        <begin position="41"/>
        <end position="60"/>
    </location>
</feature>
<dbReference type="EMBL" id="AAKVAS010000023">
    <property type="protein sequence ID" value="ECW0109012.1"/>
    <property type="molecule type" value="Genomic_DNA"/>
</dbReference>
<organism evidence="2">
    <name type="scientific">Salmonella enterica I</name>
    <dbReference type="NCBI Taxonomy" id="59201"/>
    <lineage>
        <taxon>Bacteria</taxon>
        <taxon>Pseudomonadati</taxon>
        <taxon>Pseudomonadota</taxon>
        <taxon>Gammaproteobacteria</taxon>
        <taxon>Enterobacterales</taxon>
        <taxon>Enterobacteriaceae</taxon>
        <taxon>Salmonella</taxon>
    </lineage>
</organism>